<gene>
    <name evidence="3" type="ORF">ODALV1_LOCUS17025</name>
</gene>
<evidence type="ECO:0000256" key="1">
    <source>
        <dbReference type="SAM" id="Coils"/>
    </source>
</evidence>
<keyword evidence="4" id="KW-1185">Reference proteome</keyword>
<proteinExistence type="predicted"/>
<feature type="coiled-coil region" evidence="1">
    <location>
        <begin position="83"/>
        <end position="117"/>
    </location>
</feature>
<keyword evidence="1" id="KW-0175">Coiled coil</keyword>
<evidence type="ECO:0000313" key="3">
    <source>
        <dbReference type="EMBL" id="CAL8115820.1"/>
    </source>
</evidence>
<reference evidence="3 4" key="1">
    <citation type="submission" date="2024-08" db="EMBL/GenBank/DDBJ databases">
        <authorList>
            <person name="Cucini C."/>
            <person name="Frati F."/>
        </authorList>
    </citation>
    <scope>NUCLEOTIDE SEQUENCE [LARGE SCALE GENOMIC DNA]</scope>
</reference>
<feature type="compositionally biased region" description="Polar residues" evidence="2">
    <location>
        <begin position="376"/>
        <end position="389"/>
    </location>
</feature>
<feature type="coiled-coil region" evidence="1">
    <location>
        <begin position="336"/>
        <end position="366"/>
    </location>
</feature>
<name>A0ABP1R4F7_9HEXA</name>
<organism evidence="3 4">
    <name type="scientific">Orchesella dallaii</name>
    <dbReference type="NCBI Taxonomy" id="48710"/>
    <lineage>
        <taxon>Eukaryota</taxon>
        <taxon>Metazoa</taxon>
        <taxon>Ecdysozoa</taxon>
        <taxon>Arthropoda</taxon>
        <taxon>Hexapoda</taxon>
        <taxon>Collembola</taxon>
        <taxon>Entomobryomorpha</taxon>
        <taxon>Entomobryoidea</taxon>
        <taxon>Orchesellidae</taxon>
        <taxon>Orchesellinae</taxon>
        <taxon>Orchesella</taxon>
    </lineage>
</organism>
<feature type="region of interest" description="Disordered" evidence="2">
    <location>
        <begin position="376"/>
        <end position="402"/>
    </location>
</feature>
<evidence type="ECO:0008006" key="5">
    <source>
        <dbReference type="Google" id="ProtNLM"/>
    </source>
</evidence>
<protein>
    <recommendedName>
        <fullName evidence="5">Protein regulator of cytokinesis 1</fullName>
    </recommendedName>
</protein>
<sequence length="543" mass="62034">MAAKSNEEYYRIQEWIAEWRGTSVENCEYTWEDIREICRGSMREVLLDFVLPRFRTDQQIEVIRSNLSLNVTGDTPHQDPREGSNIDEEIRDLQKKIQNIKEEKAAVLNRITGHQAKLINSKMQGQQLLMEKAIQSENLSSHSDYIRTRIVSTDELLETLQQYKCHKPEAITSSSSPNNDLPQPDSISPQLTLLKSLYDDTIDLFNIYFLQETTLIGERLALEDIVSSKITELRQSGVSPDLIARWTKREQETFSKKLQTASTKLSDIMSPLTELRNETDNIYVKLMQALVELHFRNRTAQRADEDLEAKNAEKIEKMIHSDSCILPADFFTMIQKEQELARLKRCKELNLQLEESSSRNQGMDEELLKLFGNGSTESKAVSSGTTSKLPNDKSENTSGESPSFVEASVRVETLQAISCALLRSFPQSVKRLGAITKNCRNLVFDEFPKAVETKCRANCRNEPAKVEPGKRESIVGRQVDDVQVQILEQFVFNADLVSSVGRKRIDMNLQGLFNLTKELERKRKQSKVVVNEFINSKKENSSQ</sequence>
<accession>A0ABP1R4F7</accession>
<evidence type="ECO:0000313" key="4">
    <source>
        <dbReference type="Proteomes" id="UP001642540"/>
    </source>
</evidence>
<dbReference type="EMBL" id="CAXLJM020000051">
    <property type="protein sequence ID" value="CAL8115820.1"/>
    <property type="molecule type" value="Genomic_DNA"/>
</dbReference>
<comment type="caution">
    <text evidence="3">The sequence shown here is derived from an EMBL/GenBank/DDBJ whole genome shotgun (WGS) entry which is preliminary data.</text>
</comment>
<evidence type="ECO:0000256" key="2">
    <source>
        <dbReference type="SAM" id="MobiDB-lite"/>
    </source>
</evidence>
<dbReference type="Proteomes" id="UP001642540">
    <property type="component" value="Unassembled WGS sequence"/>
</dbReference>